<keyword evidence="2" id="KW-0813">Transport</keyword>
<protein>
    <submittedName>
        <fullName evidence="10">MFS transporter</fullName>
    </submittedName>
</protein>
<evidence type="ECO:0000313" key="11">
    <source>
        <dbReference type="Proteomes" id="UP000824261"/>
    </source>
</evidence>
<keyword evidence="3 7" id="KW-0812">Transmembrane</keyword>
<dbReference type="PROSITE" id="PS51371">
    <property type="entry name" value="CBS"/>
    <property type="match status" value="2"/>
</dbReference>
<dbReference type="Pfam" id="PF07690">
    <property type="entry name" value="MFS_1"/>
    <property type="match status" value="1"/>
</dbReference>
<feature type="transmembrane region" description="Helical" evidence="7">
    <location>
        <begin position="261"/>
        <end position="284"/>
    </location>
</feature>
<feature type="domain" description="Major facilitator superfamily (MFS) profile" evidence="8">
    <location>
        <begin position="1"/>
        <end position="428"/>
    </location>
</feature>
<dbReference type="Proteomes" id="UP000824261">
    <property type="component" value="Unassembled WGS sequence"/>
</dbReference>
<evidence type="ECO:0000256" key="4">
    <source>
        <dbReference type="ARBA" id="ARBA00022989"/>
    </source>
</evidence>
<dbReference type="SUPFAM" id="SSF103473">
    <property type="entry name" value="MFS general substrate transporter"/>
    <property type="match status" value="1"/>
</dbReference>
<feature type="transmembrane region" description="Helical" evidence="7">
    <location>
        <begin position="104"/>
        <end position="128"/>
    </location>
</feature>
<dbReference type="SMART" id="SM00116">
    <property type="entry name" value="CBS"/>
    <property type="match status" value="2"/>
</dbReference>
<dbReference type="InterPro" id="IPR011701">
    <property type="entry name" value="MFS"/>
</dbReference>
<dbReference type="PANTHER" id="PTHR42718">
    <property type="entry name" value="MAJOR FACILITATOR SUPERFAMILY MULTIDRUG TRANSPORTER MFSC"/>
    <property type="match status" value="1"/>
</dbReference>
<dbReference type="GO" id="GO:0022857">
    <property type="term" value="F:transmembrane transporter activity"/>
    <property type="evidence" value="ECO:0007669"/>
    <property type="project" value="InterPro"/>
</dbReference>
<evidence type="ECO:0000259" key="9">
    <source>
        <dbReference type="PROSITE" id="PS51371"/>
    </source>
</evidence>
<feature type="transmembrane region" description="Helical" evidence="7">
    <location>
        <begin position="134"/>
        <end position="155"/>
    </location>
</feature>
<dbReference type="InterPro" id="IPR036259">
    <property type="entry name" value="MFS_trans_sf"/>
</dbReference>
<dbReference type="CDD" id="cd04586">
    <property type="entry name" value="CBS_pair_BON_assoc"/>
    <property type="match status" value="1"/>
</dbReference>
<evidence type="ECO:0000256" key="5">
    <source>
        <dbReference type="ARBA" id="ARBA00023136"/>
    </source>
</evidence>
<evidence type="ECO:0000256" key="7">
    <source>
        <dbReference type="SAM" id="Phobius"/>
    </source>
</evidence>
<keyword evidence="6" id="KW-0129">CBS domain</keyword>
<sequence length="600" mass="62978">MALMSIMAEYSVDSVTAQWLVTGYMIVSTVVVSCMAFLYRRVKLRTLFLAAAILSLGGSAIGLFANSFAMLMVARLVQAVGTGIFIPAMMNTILAVIPKNRLGTFMSIGGCVITFGPAFAPVVCGALVTSFGWHSIFVLPAVVMVLLIGCCFAFVRNLENYPAQLDIPSVALSAVGLTAFVYGMAEITANVPLAVGALAVALASIVGFAHRQFHCESPLIELVPMKNKRFVMPLLLVMMAMMTTFSMSVLLPLYFEGALGMTALFAGVVMLVPVLSNAGATLFGGRFMDKRGEWPLLPAGFACIVVGLALMIALGRTMVLPGVFAGAVVVYAGVGLVMSPSQTAGLKNLPPQQNPFGVTLMSTCLQIAACIGPSLFVGVMSSVQAGELAEGMSESAAVAQGFSVALVVAAVIAAVGLVVAFLFARPGARVLAMRERKPERKGVAPDDAVLARIMETDPYTLPSTACVKEAISLLMDRKVSGVPVVDGTGRAVGFLSDGDIMRYLADHHPLVTGAYSVIALANQSTFDERLRELVSLPVGVIATEGVVGVSAGSSLEDVCSLLARHKLKKVPVLDDGRVVGTVNRSDVLRYAMGTLVETCE</sequence>
<dbReference type="InterPro" id="IPR000644">
    <property type="entry name" value="CBS_dom"/>
</dbReference>
<feature type="transmembrane region" description="Helical" evidence="7">
    <location>
        <begin position="401"/>
        <end position="424"/>
    </location>
</feature>
<reference evidence="10" key="2">
    <citation type="journal article" date="2021" name="PeerJ">
        <title>Extensive microbial diversity within the chicken gut microbiome revealed by metagenomics and culture.</title>
        <authorList>
            <person name="Gilroy R."/>
            <person name="Ravi A."/>
            <person name="Getino M."/>
            <person name="Pursley I."/>
            <person name="Horton D.L."/>
            <person name="Alikhan N.F."/>
            <person name="Baker D."/>
            <person name="Gharbi K."/>
            <person name="Hall N."/>
            <person name="Watson M."/>
            <person name="Adriaenssens E.M."/>
            <person name="Foster-Nyarko E."/>
            <person name="Jarju S."/>
            <person name="Secka A."/>
            <person name="Antonio M."/>
            <person name="Oren A."/>
            <person name="Chaudhuri R.R."/>
            <person name="La Ragione R."/>
            <person name="Hildebrand F."/>
            <person name="Pallen M.J."/>
        </authorList>
    </citation>
    <scope>NUCLEOTIDE SEQUENCE</scope>
    <source>
        <strain evidence="10">ChiGjej1B1-2707</strain>
    </source>
</reference>
<feature type="domain" description="CBS" evidence="9">
    <location>
        <begin position="542"/>
        <end position="598"/>
    </location>
</feature>
<feature type="transmembrane region" description="Helical" evidence="7">
    <location>
        <begin position="76"/>
        <end position="97"/>
    </location>
</feature>
<evidence type="ECO:0000256" key="6">
    <source>
        <dbReference type="PROSITE-ProRule" id="PRU00703"/>
    </source>
</evidence>
<keyword evidence="5 7" id="KW-0472">Membrane</keyword>
<evidence type="ECO:0000256" key="2">
    <source>
        <dbReference type="ARBA" id="ARBA00022448"/>
    </source>
</evidence>
<feature type="transmembrane region" description="Helical" evidence="7">
    <location>
        <begin position="320"/>
        <end position="338"/>
    </location>
</feature>
<dbReference type="InterPro" id="IPR046342">
    <property type="entry name" value="CBS_dom_sf"/>
</dbReference>
<feature type="transmembrane region" description="Helical" evidence="7">
    <location>
        <begin position="230"/>
        <end position="255"/>
    </location>
</feature>
<feature type="transmembrane region" description="Helical" evidence="7">
    <location>
        <begin position="167"/>
        <end position="185"/>
    </location>
</feature>
<dbReference type="Gene3D" id="1.20.1250.20">
    <property type="entry name" value="MFS general substrate transporter like domains"/>
    <property type="match status" value="1"/>
</dbReference>
<evidence type="ECO:0000256" key="1">
    <source>
        <dbReference type="ARBA" id="ARBA00004651"/>
    </source>
</evidence>
<feature type="transmembrane region" description="Helical" evidence="7">
    <location>
        <begin position="296"/>
        <end position="314"/>
    </location>
</feature>
<dbReference type="PROSITE" id="PS50850">
    <property type="entry name" value="MFS"/>
    <property type="match status" value="1"/>
</dbReference>
<name>A0A9D1D326_9ACTN</name>
<dbReference type="Gene3D" id="1.20.1720.10">
    <property type="entry name" value="Multidrug resistance protein D"/>
    <property type="match status" value="1"/>
</dbReference>
<dbReference type="Gene3D" id="3.10.580.10">
    <property type="entry name" value="CBS-domain"/>
    <property type="match status" value="1"/>
</dbReference>
<organism evidence="10 11">
    <name type="scientific">Candidatus Aveggerthella stercoripullorum</name>
    <dbReference type="NCBI Taxonomy" id="2840688"/>
    <lineage>
        <taxon>Bacteria</taxon>
        <taxon>Bacillati</taxon>
        <taxon>Actinomycetota</taxon>
        <taxon>Coriobacteriia</taxon>
        <taxon>Eggerthellales</taxon>
        <taxon>Eggerthellaceae</taxon>
        <taxon>Eggerthellaceae incertae sedis</taxon>
        <taxon>Candidatus Aveggerthella</taxon>
    </lineage>
</organism>
<accession>A0A9D1D326</accession>
<evidence type="ECO:0000313" key="10">
    <source>
        <dbReference type="EMBL" id="HIR01385.1"/>
    </source>
</evidence>
<dbReference type="PANTHER" id="PTHR42718:SF9">
    <property type="entry name" value="MAJOR FACILITATOR SUPERFAMILY MULTIDRUG TRANSPORTER MFSC"/>
    <property type="match status" value="1"/>
</dbReference>
<dbReference type="EMBL" id="DVGB01000045">
    <property type="protein sequence ID" value="HIR01385.1"/>
    <property type="molecule type" value="Genomic_DNA"/>
</dbReference>
<dbReference type="GO" id="GO:0005886">
    <property type="term" value="C:plasma membrane"/>
    <property type="evidence" value="ECO:0007669"/>
    <property type="project" value="UniProtKB-SubCell"/>
</dbReference>
<feature type="transmembrane region" description="Helical" evidence="7">
    <location>
        <begin position="358"/>
        <end position="381"/>
    </location>
</feature>
<feature type="transmembrane region" description="Helical" evidence="7">
    <location>
        <begin position="46"/>
        <end position="70"/>
    </location>
</feature>
<dbReference type="Pfam" id="PF00571">
    <property type="entry name" value="CBS"/>
    <property type="match status" value="2"/>
</dbReference>
<feature type="transmembrane region" description="Helical" evidence="7">
    <location>
        <begin position="20"/>
        <end position="39"/>
    </location>
</feature>
<feature type="domain" description="CBS" evidence="9">
    <location>
        <begin position="454"/>
        <end position="510"/>
    </location>
</feature>
<evidence type="ECO:0000256" key="3">
    <source>
        <dbReference type="ARBA" id="ARBA00022692"/>
    </source>
</evidence>
<reference evidence="10" key="1">
    <citation type="submission" date="2020-10" db="EMBL/GenBank/DDBJ databases">
        <authorList>
            <person name="Gilroy R."/>
        </authorList>
    </citation>
    <scope>NUCLEOTIDE SEQUENCE</scope>
    <source>
        <strain evidence="10">ChiGjej1B1-2707</strain>
    </source>
</reference>
<evidence type="ECO:0000259" key="8">
    <source>
        <dbReference type="PROSITE" id="PS50850"/>
    </source>
</evidence>
<feature type="transmembrane region" description="Helical" evidence="7">
    <location>
        <begin position="191"/>
        <end position="209"/>
    </location>
</feature>
<proteinExistence type="predicted"/>
<dbReference type="SUPFAM" id="SSF54631">
    <property type="entry name" value="CBS-domain pair"/>
    <property type="match status" value="1"/>
</dbReference>
<dbReference type="AlphaFoldDB" id="A0A9D1D326"/>
<gene>
    <name evidence="10" type="ORF">IAA69_03890</name>
</gene>
<keyword evidence="4 7" id="KW-1133">Transmembrane helix</keyword>
<dbReference type="InterPro" id="IPR020846">
    <property type="entry name" value="MFS_dom"/>
</dbReference>
<comment type="subcellular location">
    <subcellularLocation>
        <location evidence="1">Cell membrane</location>
        <topology evidence="1">Multi-pass membrane protein</topology>
    </subcellularLocation>
</comment>
<comment type="caution">
    <text evidence="10">The sequence shown here is derived from an EMBL/GenBank/DDBJ whole genome shotgun (WGS) entry which is preliminary data.</text>
</comment>